<dbReference type="Proteomes" id="UP000593571">
    <property type="component" value="Unassembled WGS sequence"/>
</dbReference>
<feature type="compositionally biased region" description="Low complexity" evidence="1">
    <location>
        <begin position="41"/>
        <end position="59"/>
    </location>
</feature>
<gene>
    <name evidence="2" type="ORF">HJG63_008240</name>
</gene>
<feature type="compositionally biased region" description="Basic and acidic residues" evidence="1">
    <location>
        <begin position="73"/>
        <end position="82"/>
    </location>
</feature>
<dbReference type="EMBL" id="JACASE010000010">
    <property type="protein sequence ID" value="KAF6431763.1"/>
    <property type="molecule type" value="Genomic_DNA"/>
</dbReference>
<evidence type="ECO:0000256" key="1">
    <source>
        <dbReference type="SAM" id="MobiDB-lite"/>
    </source>
</evidence>
<sequence>MATIKMETPNERPRGAAPGSPRRAGRRPGACRPPRCERGRAGAPAPASAPLASTSSPGAQRPRLVHTVFIDRSQPRKIDRAGKGRGFSSPSPGSPGPRGRAPISGLCRRSAPSPPPAPQVPGFISVFNCEAGSAQAGAAAPGGGTRRRGPAPRLSLACKYLLPRWKSDCFARALRLQSP</sequence>
<proteinExistence type="predicted"/>
<keyword evidence="3" id="KW-1185">Reference proteome</keyword>
<feature type="region of interest" description="Disordered" evidence="1">
    <location>
        <begin position="1"/>
        <end position="122"/>
    </location>
</feature>
<accession>A0A7J8E8P5</accession>
<reference evidence="2 3" key="1">
    <citation type="journal article" date="2020" name="Nature">
        <title>Six reference-quality genomes reveal evolution of bat adaptations.</title>
        <authorList>
            <person name="Jebb D."/>
            <person name="Huang Z."/>
            <person name="Pippel M."/>
            <person name="Hughes G.M."/>
            <person name="Lavrichenko K."/>
            <person name="Devanna P."/>
            <person name="Winkler S."/>
            <person name="Jermiin L.S."/>
            <person name="Skirmuntt E.C."/>
            <person name="Katzourakis A."/>
            <person name="Burkitt-Gray L."/>
            <person name="Ray D.A."/>
            <person name="Sullivan K.A.M."/>
            <person name="Roscito J.G."/>
            <person name="Kirilenko B.M."/>
            <person name="Davalos L.M."/>
            <person name="Corthals A.P."/>
            <person name="Power M.L."/>
            <person name="Jones G."/>
            <person name="Ransome R.D."/>
            <person name="Dechmann D.K.N."/>
            <person name="Locatelli A.G."/>
            <person name="Puechmaille S.J."/>
            <person name="Fedrigo O."/>
            <person name="Jarvis E.D."/>
            <person name="Hiller M."/>
            <person name="Vernes S.C."/>
            <person name="Myers E.W."/>
            <person name="Teeling E.C."/>
        </authorList>
    </citation>
    <scope>NUCLEOTIDE SEQUENCE [LARGE SCALE GENOMIC DNA]</scope>
    <source>
        <strain evidence="2">MRouAeg1</strain>
        <tissue evidence="2">Muscle</tissue>
    </source>
</reference>
<feature type="compositionally biased region" description="Low complexity" evidence="1">
    <location>
        <begin position="86"/>
        <end position="111"/>
    </location>
</feature>
<organism evidence="2 3">
    <name type="scientific">Rousettus aegyptiacus</name>
    <name type="common">Egyptian fruit bat</name>
    <name type="synonym">Pteropus aegyptiacus</name>
    <dbReference type="NCBI Taxonomy" id="9407"/>
    <lineage>
        <taxon>Eukaryota</taxon>
        <taxon>Metazoa</taxon>
        <taxon>Chordata</taxon>
        <taxon>Craniata</taxon>
        <taxon>Vertebrata</taxon>
        <taxon>Euteleostomi</taxon>
        <taxon>Mammalia</taxon>
        <taxon>Eutheria</taxon>
        <taxon>Laurasiatheria</taxon>
        <taxon>Chiroptera</taxon>
        <taxon>Yinpterochiroptera</taxon>
        <taxon>Pteropodoidea</taxon>
        <taxon>Pteropodidae</taxon>
        <taxon>Rousettinae</taxon>
        <taxon>Rousettus</taxon>
    </lineage>
</organism>
<dbReference type="AlphaFoldDB" id="A0A7J8E8P5"/>
<evidence type="ECO:0000313" key="2">
    <source>
        <dbReference type="EMBL" id="KAF6431763.1"/>
    </source>
</evidence>
<name>A0A7J8E8P5_ROUAE</name>
<comment type="caution">
    <text evidence="2">The sequence shown here is derived from an EMBL/GenBank/DDBJ whole genome shotgun (WGS) entry which is preliminary data.</text>
</comment>
<protein>
    <submittedName>
        <fullName evidence="2">Uncharacterized protein</fullName>
    </submittedName>
</protein>
<evidence type="ECO:0000313" key="3">
    <source>
        <dbReference type="Proteomes" id="UP000593571"/>
    </source>
</evidence>
<feature type="compositionally biased region" description="Low complexity" evidence="1">
    <location>
        <begin position="15"/>
        <end position="33"/>
    </location>
</feature>